<dbReference type="Pfam" id="PF01156">
    <property type="entry name" value="IU_nuc_hydro"/>
    <property type="match status" value="1"/>
</dbReference>
<proteinExistence type="predicted"/>
<dbReference type="SUPFAM" id="SSF53590">
    <property type="entry name" value="Nucleoside hydrolase"/>
    <property type="match status" value="1"/>
</dbReference>
<keyword evidence="7" id="KW-1185">Reference proteome</keyword>
<dbReference type="GO" id="GO:0005829">
    <property type="term" value="C:cytosol"/>
    <property type="evidence" value="ECO:0007669"/>
    <property type="project" value="TreeGrafter"/>
</dbReference>
<name>A0A0X8FEK1_9LACT</name>
<dbReference type="PANTHER" id="PTHR12304">
    <property type="entry name" value="INOSINE-URIDINE PREFERRING NUCLEOSIDE HYDROLASE"/>
    <property type="match status" value="1"/>
</dbReference>
<reference evidence="5 6" key="1">
    <citation type="submission" date="2020-12" db="EMBL/GenBank/DDBJ databases">
        <title>FDA dAtabase for Regulatory Grade micrObial Sequences (FDA-ARGOS): Supporting development and validation of Infectious Disease Dx tests.</title>
        <authorList>
            <person name="Sproer C."/>
            <person name="Gronow S."/>
            <person name="Severitt S."/>
            <person name="Schroder I."/>
            <person name="Tallon L."/>
            <person name="Sadzewicz L."/>
            <person name="Zhao X."/>
            <person name="Boylan J."/>
            <person name="Ott S."/>
            <person name="Bowen H."/>
            <person name="Vavikolanu K."/>
            <person name="Mehta A."/>
            <person name="Aluvathingal J."/>
            <person name="Nadendla S."/>
            <person name="Lowell S."/>
            <person name="Myers T."/>
            <person name="Yan Y."/>
            <person name="Sichtig H."/>
        </authorList>
    </citation>
    <scope>NUCLEOTIDE SEQUENCE [LARGE SCALE GENOMIC DNA]</scope>
    <source>
        <strain evidence="5 6">FDAARGOS_911</strain>
    </source>
</reference>
<dbReference type="InterPro" id="IPR036452">
    <property type="entry name" value="Ribo_hydro-like"/>
</dbReference>
<evidence type="ECO:0000313" key="4">
    <source>
        <dbReference type="EMBL" id="MCY3052510.1"/>
    </source>
</evidence>
<dbReference type="GO" id="GO:0006152">
    <property type="term" value="P:purine nucleoside catabolic process"/>
    <property type="evidence" value="ECO:0007669"/>
    <property type="project" value="TreeGrafter"/>
</dbReference>
<dbReference type="CDD" id="cd02647">
    <property type="entry name" value="nuc_hydro_TvIAG"/>
    <property type="match status" value="1"/>
</dbReference>
<dbReference type="PANTHER" id="PTHR12304:SF46">
    <property type="entry name" value="INOSINE-ADENOSINE-GUANOSINE-NUCLEOSIDE HYDROLASE"/>
    <property type="match status" value="1"/>
</dbReference>
<dbReference type="InterPro" id="IPR001910">
    <property type="entry name" value="Inosine/uridine_hydrolase_dom"/>
</dbReference>
<dbReference type="EMBL" id="JAOTML010000001">
    <property type="protein sequence ID" value="MCY3052510.1"/>
    <property type="molecule type" value="Genomic_DNA"/>
</dbReference>
<evidence type="ECO:0000313" key="5">
    <source>
        <dbReference type="EMBL" id="QPS00827.1"/>
    </source>
</evidence>
<evidence type="ECO:0000259" key="3">
    <source>
        <dbReference type="Pfam" id="PF01156"/>
    </source>
</evidence>
<dbReference type="RefSeq" id="WP_060778298.1">
    <property type="nucleotide sequence ID" value="NZ_CAJHLF010000002.1"/>
</dbReference>
<dbReference type="Proteomes" id="UP001069145">
    <property type="component" value="Unassembled WGS sequence"/>
</dbReference>
<reference evidence="4" key="2">
    <citation type="submission" date="2022-09" db="EMBL/GenBank/DDBJ databases">
        <title>Aerococcus urinae taxonomy study.</title>
        <authorList>
            <person name="Christensen J."/>
            <person name="Senneby E."/>
        </authorList>
    </citation>
    <scope>NUCLEOTIDE SEQUENCE</scope>
    <source>
        <strain evidence="4">NLD-066-U95</strain>
    </source>
</reference>
<evidence type="ECO:0000256" key="2">
    <source>
        <dbReference type="ARBA" id="ARBA00023295"/>
    </source>
</evidence>
<dbReference type="GO" id="GO:0008477">
    <property type="term" value="F:purine nucleosidase activity"/>
    <property type="evidence" value="ECO:0007669"/>
    <property type="project" value="TreeGrafter"/>
</dbReference>
<gene>
    <name evidence="5" type="ORF">I6G68_05375</name>
    <name evidence="4" type="ORF">ODY43_00635</name>
</gene>
<dbReference type="GeneID" id="35767101"/>
<dbReference type="EMBL" id="CP065662">
    <property type="protein sequence ID" value="QPS00827.1"/>
    <property type="molecule type" value="Genomic_DNA"/>
</dbReference>
<evidence type="ECO:0000313" key="6">
    <source>
        <dbReference type="Proteomes" id="UP000594771"/>
    </source>
</evidence>
<dbReference type="Proteomes" id="UP000594771">
    <property type="component" value="Chromosome"/>
</dbReference>
<protein>
    <submittedName>
        <fullName evidence="5">Nucleoside hydrolase</fullName>
    </submittedName>
</protein>
<dbReference type="InterPro" id="IPR023186">
    <property type="entry name" value="IUNH"/>
</dbReference>
<evidence type="ECO:0000313" key="7">
    <source>
        <dbReference type="Proteomes" id="UP001069145"/>
    </source>
</evidence>
<evidence type="ECO:0000256" key="1">
    <source>
        <dbReference type="ARBA" id="ARBA00022801"/>
    </source>
</evidence>
<keyword evidence="1 5" id="KW-0378">Hydrolase</keyword>
<accession>A0A0X8FEK1</accession>
<sequence>MRQIYFNHDGAVDDLVALFLLSQAKDIEILGVGVVPGDCYLEPAISASEKILNRFAPGKEIKIAPSVARPKNPFPKEWREHAFTVDALPVLNEYEISQKLIVDQAAHLQLVDILKSADQAIDLVFTGPLSDLALALDTDSSIAAKINKLYWMGGAFQAKGNVLEPEHDGSAEWNAFWDPEAVERVFQEEFPIDIVALESTEKVPLTIPIRQAWAKERKNLGIDFLGNCYALVPPLVHQVSNSTYYLWDVLTAISYIDPSLTKKHALKAKVATKGINQGQTYEDENGRLVDVVYDVKHAEFFQTIFNLAWQ</sequence>
<keyword evidence="2" id="KW-0326">Glycosidase</keyword>
<dbReference type="OrthoDB" id="9797882at2"/>
<dbReference type="AlphaFoldDB" id="A0A0X8FEK1"/>
<feature type="domain" description="Inosine/uridine-preferring nucleoside hydrolase" evidence="3">
    <location>
        <begin position="4"/>
        <end position="302"/>
    </location>
</feature>
<organism evidence="5 6">
    <name type="scientific">Aerococcus urinae</name>
    <dbReference type="NCBI Taxonomy" id="1376"/>
    <lineage>
        <taxon>Bacteria</taxon>
        <taxon>Bacillati</taxon>
        <taxon>Bacillota</taxon>
        <taxon>Bacilli</taxon>
        <taxon>Lactobacillales</taxon>
        <taxon>Aerococcaceae</taxon>
        <taxon>Aerococcus</taxon>
    </lineage>
</organism>
<dbReference type="KEGG" id="aun:AWM73_04680"/>
<dbReference type="Gene3D" id="3.90.245.10">
    <property type="entry name" value="Ribonucleoside hydrolase-like"/>
    <property type="match status" value="1"/>
</dbReference>